<gene>
    <name evidence="1" type="ORF">EYF80_015962</name>
</gene>
<proteinExistence type="predicted"/>
<evidence type="ECO:0000313" key="1">
    <source>
        <dbReference type="EMBL" id="TNN73754.1"/>
    </source>
</evidence>
<name>A0A4Z2I8R2_9TELE</name>
<dbReference type="AlphaFoldDB" id="A0A4Z2I8R2"/>
<accession>A0A4Z2I8R2</accession>
<dbReference type="EMBL" id="SRLO01000121">
    <property type="protein sequence ID" value="TNN73754.1"/>
    <property type="molecule type" value="Genomic_DNA"/>
</dbReference>
<dbReference type="Proteomes" id="UP000314294">
    <property type="component" value="Unassembled WGS sequence"/>
</dbReference>
<protein>
    <submittedName>
        <fullName evidence="1">Uncharacterized protein</fullName>
    </submittedName>
</protein>
<organism evidence="1 2">
    <name type="scientific">Liparis tanakae</name>
    <name type="common">Tanaka's snailfish</name>
    <dbReference type="NCBI Taxonomy" id="230148"/>
    <lineage>
        <taxon>Eukaryota</taxon>
        <taxon>Metazoa</taxon>
        <taxon>Chordata</taxon>
        <taxon>Craniata</taxon>
        <taxon>Vertebrata</taxon>
        <taxon>Euteleostomi</taxon>
        <taxon>Actinopterygii</taxon>
        <taxon>Neopterygii</taxon>
        <taxon>Teleostei</taxon>
        <taxon>Neoteleostei</taxon>
        <taxon>Acanthomorphata</taxon>
        <taxon>Eupercaria</taxon>
        <taxon>Perciformes</taxon>
        <taxon>Cottioidei</taxon>
        <taxon>Cottales</taxon>
        <taxon>Liparidae</taxon>
        <taxon>Liparis</taxon>
    </lineage>
</organism>
<reference evidence="1 2" key="1">
    <citation type="submission" date="2019-03" db="EMBL/GenBank/DDBJ databases">
        <title>First draft genome of Liparis tanakae, snailfish: a comprehensive survey of snailfish specific genes.</title>
        <authorList>
            <person name="Kim W."/>
            <person name="Song I."/>
            <person name="Jeong J.-H."/>
            <person name="Kim D."/>
            <person name="Kim S."/>
            <person name="Ryu S."/>
            <person name="Song J.Y."/>
            <person name="Lee S.K."/>
        </authorList>
    </citation>
    <scope>NUCLEOTIDE SEQUENCE [LARGE SCALE GENOMIC DNA]</scope>
    <source>
        <tissue evidence="1">Muscle</tissue>
    </source>
</reference>
<evidence type="ECO:0000313" key="2">
    <source>
        <dbReference type="Proteomes" id="UP000314294"/>
    </source>
</evidence>
<keyword evidence="2" id="KW-1185">Reference proteome</keyword>
<comment type="caution">
    <text evidence="1">The sequence shown here is derived from an EMBL/GenBank/DDBJ whole genome shotgun (WGS) entry which is preliminary data.</text>
</comment>
<sequence>MKQIAIAIGMVEKPSSHLQPRVGMVANAKRTANTEPTAWPDSRRTTQNLGRAFLSCTEDRDMDSKMWRCGLVFEVMLDSRRQHGRKQQCHTLLLLLFLLFSRSAPGQGDGPLYESGADANLSIRGGIRSSVKDLC</sequence>